<dbReference type="InterPro" id="IPR003749">
    <property type="entry name" value="ThiS/MoaD-like"/>
</dbReference>
<dbReference type="Pfam" id="PF02597">
    <property type="entry name" value="ThiS"/>
    <property type="match status" value="1"/>
</dbReference>
<dbReference type="RefSeq" id="WP_074753739.1">
    <property type="nucleotide sequence ID" value="NZ_FNCO01000008.1"/>
</dbReference>
<reference evidence="2" key="1">
    <citation type="submission" date="2016-10" db="EMBL/GenBank/DDBJ databases">
        <authorList>
            <person name="Varghese N."/>
            <person name="Submissions S."/>
        </authorList>
    </citation>
    <scope>NUCLEOTIDE SEQUENCE [LARGE SCALE GENOMIC DNA]</scope>
    <source>
        <strain evidence="2">ATCC 700689</strain>
    </source>
</reference>
<evidence type="ECO:0000313" key="2">
    <source>
        <dbReference type="Proteomes" id="UP000182894"/>
    </source>
</evidence>
<name>A0A1G8FDA3_9PSED</name>
<dbReference type="Proteomes" id="UP000182894">
    <property type="component" value="Unassembled WGS sequence"/>
</dbReference>
<keyword evidence="2" id="KW-1185">Reference proteome</keyword>
<dbReference type="SUPFAM" id="SSF54285">
    <property type="entry name" value="MoaD/ThiS"/>
    <property type="match status" value="1"/>
</dbReference>
<dbReference type="STRING" id="89065.SAMN05216605_108174"/>
<sequence>MTIHVQVQFFARFRETLGTESEDLEGGFATVGAIRDHLLARGGVWDVLAEQNIMCARNQALCSLNEPVEAGDEVAFFPTVTGG</sequence>
<accession>A0A1G8FDA3</accession>
<gene>
    <name evidence="1" type="ORF">SAMN05216605_108174</name>
</gene>
<dbReference type="EMBL" id="FNCO01000008">
    <property type="protein sequence ID" value="SDH80128.1"/>
    <property type="molecule type" value="Genomic_DNA"/>
</dbReference>
<evidence type="ECO:0000313" key="1">
    <source>
        <dbReference type="EMBL" id="SDH80128.1"/>
    </source>
</evidence>
<proteinExistence type="predicted"/>
<dbReference type="CDD" id="cd00754">
    <property type="entry name" value="Ubl_MoaD"/>
    <property type="match status" value="1"/>
</dbReference>
<organism evidence="1 2">
    <name type="scientific">Pseudomonas abietaniphila</name>
    <dbReference type="NCBI Taxonomy" id="89065"/>
    <lineage>
        <taxon>Bacteria</taxon>
        <taxon>Pseudomonadati</taxon>
        <taxon>Pseudomonadota</taxon>
        <taxon>Gammaproteobacteria</taxon>
        <taxon>Pseudomonadales</taxon>
        <taxon>Pseudomonadaceae</taxon>
        <taxon>Pseudomonas</taxon>
    </lineage>
</organism>
<protein>
    <submittedName>
        <fullName evidence="1">Molybdopterin synthase subunit MoaD</fullName>
    </submittedName>
</protein>
<dbReference type="InterPro" id="IPR012675">
    <property type="entry name" value="Beta-grasp_dom_sf"/>
</dbReference>
<dbReference type="AlphaFoldDB" id="A0A1G8FDA3"/>
<dbReference type="InterPro" id="IPR016155">
    <property type="entry name" value="Mopterin_synth/thiamin_S_b"/>
</dbReference>
<dbReference type="Gene3D" id="3.10.20.30">
    <property type="match status" value="1"/>
</dbReference>